<keyword evidence="2" id="KW-0732">Signal</keyword>
<gene>
    <name evidence="5" type="ORF">CIK66_16905</name>
</gene>
<dbReference type="Gene3D" id="1.10.439.10">
    <property type="entry name" value="Penicillin Amidohydrolase, domain 1"/>
    <property type="match status" value="1"/>
</dbReference>
<dbReference type="Gene3D" id="2.30.120.10">
    <property type="match status" value="1"/>
</dbReference>
<dbReference type="InterPro" id="IPR029055">
    <property type="entry name" value="Ntn_hydrolases_N"/>
</dbReference>
<dbReference type="InterPro" id="IPR002692">
    <property type="entry name" value="S45"/>
</dbReference>
<dbReference type="SUPFAM" id="SSF56235">
    <property type="entry name" value="N-terminal nucleophile aminohydrolases (Ntn hydrolases)"/>
    <property type="match status" value="1"/>
</dbReference>
<keyword evidence="3" id="KW-0378">Hydrolase</keyword>
<evidence type="ECO:0000256" key="2">
    <source>
        <dbReference type="ARBA" id="ARBA00022729"/>
    </source>
</evidence>
<name>A0A2A3YF13_9MICO</name>
<evidence type="ECO:0000313" key="5">
    <source>
        <dbReference type="EMBL" id="PCC37877.1"/>
    </source>
</evidence>
<dbReference type="Gene3D" id="1.10.1400.10">
    <property type="match status" value="1"/>
</dbReference>
<evidence type="ECO:0000313" key="6">
    <source>
        <dbReference type="Proteomes" id="UP000218598"/>
    </source>
</evidence>
<evidence type="ECO:0000256" key="1">
    <source>
        <dbReference type="ARBA" id="ARBA00006586"/>
    </source>
</evidence>
<reference evidence="5 6" key="1">
    <citation type="journal article" date="2017" name="Elife">
        <title>Extensive horizontal gene transfer in cheese-associated bacteria.</title>
        <authorList>
            <person name="Bonham K.S."/>
            <person name="Wolfe B.E."/>
            <person name="Dutton R.J."/>
        </authorList>
    </citation>
    <scope>NUCLEOTIDE SEQUENCE [LARGE SCALE GENOMIC DNA]</scope>
    <source>
        <strain evidence="5 6">341_9</strain>
    </source>
</reference>
<keyword evidence="4" id="KW-0865">Zymogen</keyword>
<dbReference type="GO" id="GO:0017000">
    <property type="term" value="P:antibiotic biosynthetic process"/>
    <property type="evidence" value="ECO:0007669"/>
    <property type="project" value="InterPro"/>
</dbReference>
<dbReference type="InterPro" id="IPR043146">
    <property type="entry name" value="Penicillin_amidase_N_B-knob"/>
</dbReference>
<dbReference type="InterPro" id="IPR023343">
    <property type="entry name" value="Penicillin_amidase_dom1"/>
</dbReference>
<sequence>MDISWDEHGTPTITAEDELEACRGFGRAQALTHATAVLELYGVSRGNAAALWGEEFLEGDVQHARLGLEAAMETWWQAQGAATRTRLQAFCDGINEACAENPALGGDRREVLPVGPRDVVARTFSMFFEFSRFWDQGLAFPPVGGPGLLGGGSSAWAVRAEKSSTGEAMLLINPHIPWIAPYRMFEARTLSPERSCHGATPIGLPWQSFAYTRKIGWTHTVNPLPQLWVYELEVTGDRYLHDGALVPFETQEHLVTVRGAEPVRVMARRSIHGPVIEAPDGTLVAIWVAGVLHQPVTTALECWWQMSLAETVDELFDTQEQWPLPMFNVLAADSSGSVGAAFCGATPARPGGTFDDSRRRLPGDDPTQIWTRLNPPHSLPRVVDPECGWVQNVNETPWWFCDPPLNPGDYPDGIAPGPDQLRDIRSPLSRTALGRPGPISPQDLLALKWDSRVHLANLVLDDLLAACSGIAKLSEAASILHAWDRRADEGSRGYLLFHLWAHDHFPVGDVVMDNSRLTPSLEAGGLPTGLRDPDAAVEALRRAAHRLAELGRSLDAAYGEVARIGTGSDEVPASGGPTYFGLFKCLEIVPTEGAWPAIGGDTWISLICLGSSAPTASGLLVPGPVSEAKAPTSRAQTAFFAAEELVPHPQLP</sequence>
<dbReference type="GO" id="GO:0016811">
    <property type="term" value="F:hydrolase activity, acting on carbon-nitrogen (but not peptide) bonds, in linear amides"/>
    <property type="evidence" value="ECO:0007669"/>
    <property type="project" value="InterPro"/>
</dbReference>
<proteinExistence type="inferred from homology"/>
<evidence type="ECO:0000256" key="4">
    <source>
        <dbReference type="ARBA" id="ARBA00023145"/>
    </source>
</evidence>
<dbReference type="PANTHER" id="PTHR34218:SF3">
    <property type="entry name" value="ACYL-HOMOSERINE LACTONE ACYLASE PVDQ"/>
    <property type="match status" value="1"/>
</dbReference>
<protein>
    <recommendedName>
        <fullName evidence="7">Penicillin amidase</fullName>
    </recommendedName>
</protein>
<dbReference type="Gene3D" id="3.60.20.10">
    <property type="entry name" value="Glutamine Phosphoribosylpyrophosphate, subunit 1, domain 1"/>
    <property type="match status" value="1"/>
</dbReference>
<organism evidence="5 6">
    <name type="scientific">Brachybacterium alimentarium</name>
    <dbReference type="NCBI Taxonomy" id="47845"/>
    <lineage>
        <taxon>Bacteria</taxon>
        <taxon>Bacillati</taxon>
        <taxon>Actinomycetota</taxon>
        <taxon>Actinomycetes</taxon>
        <taxon>Micrococcales</taxon>
        <taxon>Dermabacteraceae</taxon>
        <taxon>Brachybacterium</taxon>
    </lineage>
</organism>
<dbReference type="PANTHER" id="PTHR34218">
    <property type="entry name" value="PEPTIDASE S45 PENICILLIN AMIDASE"/>
    <property type="match status" value="1"/>
</dbReference>
<evidence type="ECO:0008006" key="7">
    <source>
        <dbReference type="Google" id="ProtNLM"/>
    </source>
</evidence>
<comment type="similarity">
    <text evidence="1">Belongs to the peptidase S45 family.</text>
</comment>
<dbReference type="RefSeq" id="WP_096197818.1">
    <property type="nucleotide sequence ID" value="NZ_NRGR01000033.1"/>
</dbReference>
<comment type="caution">
    <text evidence="5">The sequence shown here is derived from an EMBL/GenBank/DDBJ whole genome shotgun (WGS) entry which is preliminary data.</text>
</comment>
<dbReference type="EMBL" id="NRGR01000033">
    <property type="protein sequence ID" value="PCC37877.1"/>
    <property type="molecule type" value="Genomic_DNA"/>
</dbReference>
<dbReference type="InterPro" id="IPR043147">
    <property type="entry name" value="Penicillin_amidase_A-knob"/>
</dbReference>
<evidence type="ECO:0000256" key="3">
    <source>
        <dbReference type="ARBA" id="ARBA00022801"/>
    </source>
</evidence>
<dbReference type="AlphaFoldDB" id="A0A2A3YF13"/>
<dbReference type="OrthoDB" id="9759796at2"/>
<dbReference type="Pfam" id="PF01804">
    <property type="entry name" value="Penicil_amidase"/>
    <property type="match status" value="1"/>
</dbReference>
<accession>A0A2A3YF13</accession>
<dbReference type="Proteomes" id="UP000218598">
    <property type="component" value="Unassembled WGS sequence"/>
</dbReference>
<keyword evidence="6" id="KW-1185">Reference proteome</keyword>